<dbReference type="SUPFAM" id="SSF51556">
    <property type="entry name" value="Metallo-dependent hydrolases"/>
    <property type="match status" value="1"/>
</dbReference>
<organism evidence="1 2">
    <name type="scientific">Pantoea ananatis (strain AJ13355)</name>
    <dbReference type="NCBI Taxonomy" id="932677"/>
    <lineage>
        <taxon>Bacteria</taxon>
        <taxon>Pseudomonadati</taxon>
        <taxon>Pseudomonadota</taxon>
        <taxon>Gammaproteobacteria</taxon>
        <taxon>Enterobacterales</taxon>
        <taxon>Erwiniaceae</taxon>
        <taxon>Pantoea</taxon>
    </lineage>
</organism>
<dbReference type="PATRIC" id="fig|932677.3.peg.2561"/>
<dbReference type="GO" id="GO:0005829">
    <property type="term" value="C:cytosol"/>
    <property type="evidence" value="ECO:0007669"/>
    <property type="project" value="TreeGrafter"/>
</dbReference>
<dbReference type="GO" id="GO:0006154">
    <property type="term" value="P:adenosine catabolic process"/>
    <property type="evidence" value="ECO:0007669"/>
    <property type="project" value="TreeGrafter"/>
</dbReference>
<dbReference type="PANTHER" id="PTHR11409">
    <property type="entry name" value="ADENOSINE DEAMINASE"/>
    <property type="match status" value="1"/>
</dbReference>
<sequence length="845" mass="96840">MNQLCDGDLFHTGRLPWLTKLFDQLMVRNGDLICYRETEVQAYARLTAELDPTLLVAWNLSQWLEESNNPTAKDIQRIVAVQDTFFAPPGNPVQPFAEGHVHIGGVTANSAILDEYLLANPASKLPENNRSTPWHLQQTSQLNNLLERLRALLWLLLDGKSDDPATCIYQQPQRENCAARIHPWQEEWVNLVPQLSMPLQKARLPDWEMAAKIHAVNQVGSPGWLLSQFAVAMKCNLRGRWLWLQLYLCRCYRSPQATPQVRVAILCWYQSLNEFRRRLIMDGQGLTRFSKHYFNGPLGRGSKVLRKDNIRQLLSVAGDMVEIKSHPGAFSADFAADFATTLAQETGFTLPDAPYIFGEHEIVPDAKVHNYMQQLERWQFCGHFSRSALPLQRGRAPVANMKALWKSAIELMKKADNTADWNRPEFMMGYRNPHFHFQPARWFRGLDVAGDENDLRIEWFAPVLRWLRRGLISRPEGEYASAGFHLSIHAGEDYSHPLSGMRHIDETVRFCEMRDGDRLGHALALGIEPQWWMARQGEMILPADEHLDNLVWLWHYAVTLSGRLPLAQQVQSRLARRIARFFPESGWQTVPDLAGSRHSASLKHESVNPEILFRAWLLRKNCHFRLMQLHGGTPLSTLEFSALPDFTFLKSPDPAAVLYANRHQHLFAASAQPLVIVRIGDEWQAQSDHIAQGGKSTMGDSGMLEDIDTPAEVEFMHAVQDYLLDRYDRIGLIIETNPTSNIYIARLEKHREHPIFRWNPPDETLLAAGEVYNRFGLRRGPMRVLINTDDPGVMPTTLRTEFLLLREAAIESGISRTVAERWLEQIRQYGIEQFHRNHMPVFSPL</sequence>
<dbReference type="eggNOG" id="COG1816">
    <property type="taxonomic scope" value="Bacteria"/>
</dbReference>
<name>A0A0H3L355_PANAA</name>
<dbReference type="InterPro" id="IPR032466">
    <property type="entry name" value="Metal_Hydrolase"/>
</dbReference>
<reference evidence="2" key="1">
    <citation type="journal article" date="2012" name="Appl. Microbiol. Biotechnol.">
        <title>The complete genome sequence of Pantoea ananatis AJ13355, an organism with great biotechnological potential.</title>
        <authorList>
            <person name="Hara Y."/>
            <person name="Kadotani N."/>
            <person name="Izui H."/>
            <person name="Katashkina J.I."/>
            <person name="Kuvaeva T.M."/>
            <person name="Andreeva I.G."/>
            <person name="Golubeva L.I."/>
            <person name="Malko D.B."/>
            <person name="Makeev V.J."/>
            <person name="Mashko S.V."/>
            <person name="Kozlov Y.I."/>
        </authorList>
    </citation>
    <scope>NUCLEOTIDE SEQUENCE [LARGE SCALE GENOMIC DNA]</scope>
    <source>
        <strain evidence="2">AJ13355</strain>
    </source>
</reference>
<dbReference type="HOGENOM" id="CLU_331705_0_0_6"/>
<dbReference type="InterPro" id="IPR006330">
    <property type="entry name" value="Ado/ade_deaminase"/>
</dbReference>
<dbReference type="Gene3D" id="3.20.20.140">
    <property type="entry name" value="Metal-dependent hydrolases"/>
    <property type="match status" value="2"/>
</dbReference>
<accession>A0A0H3L355</accession>
<dbReference type="GO" id="GO:0004000">
    <property type="term" value="F:adenosine deaminase activity"/>
    <property type="evidence" value="ECO:0007669"/>
    <property type="project" value="TreeGrafter"/>
</dbReference>
<dbReference type="GO" id="GO:0043103">
    <property type="term" value="P:hypoxanthine salvage"/>
    <property type="evidence" value="ECO:0007669"/>
    <property type="project" value="TreeGrafter"/>
</dbReference>
<dbReference type="Proteomes" id="UP000006690">
    <property type="component" value="Chromosome"/>
</dbReference>
<dbReference type="KEGG" id="paj:PAJ_2212"/>
<gene>
    <name evidence="1" type="ordered locus">PAJ_2212</name>
</gene>
<dbReference type="GO" id="GO:0046103">
    <property type="term" value="P:inosine biosynthetic process"/>
    <property type="evidence" value="ECO:0007669"/>
    <property type="project" value="TreeGrafter"/>
</dbReference>
<dbReference type="PANTHER" id="PTHR11409:SF43">
    <property type="entry name" value="ADENOSINE DEAMINASE"/>
    <property type="match status" value="1"/>
</dbReference>
<evidence type="ECO:0000313" key="1">
    <source>
        <dbReference type="EMBL" id="BAK12292.1"/>
    </source>
</evidence>
<dbReference type="AlphaFoldDB" id="A0A0H3L355"/>
<dbReference type="NCBIfam" id="NF041744">
    <property type="entry name" value="RdrB"/>
    <property type="match status" value="1"/>
</dbReference>
<protein>
    <recommendedName>
        <fullName evidence="3">Adenosine deaminase</fullName>
    </recommendedName>
</protein>
<evidence type="ECO:0008006" key="3">
    <source>
        <dbReference type="Google" id="ProtNLM"/>
    </source>
</evidence>
<dbReference type="EMBL" id="AP012032">
    <property type="protein sequence ID" value="BAK12292.1"/>
    <property type="molecule type" value="Genomic_DNA"/>
</dbReference>
<evidence type="ECO:0000313" key="2">
    <source>
        <dbReference type="Proteomes" id="UP000006690"/>
    </source>
</evidence>
<proteinExistence type="predicted"/>